<dbReference type="Proteomes" id="UP000183974">
    <property type="component" value="Unassembled WGS sequence"/>
</dbReference>
<dbReference type="Pfam" id="PF13610">
    <property type="entry name" value="DDE_Tnp_IS240"/>
    <property type="match status" value="1"/>
</dbReference>
<dbReference type="AlphaFoldDB" id="A0A1M7CKI7"/>
<dbReference type="InterPro" id="IPR032874">
    <property type="entry name" value="DDE_dom"/>
</dbReference>
<keyword evidence="4" id="KW-0233">DNA recombination</keyword>
<dbReference type="GO" id="GO:0015074">
    <property type="term" value="P:DNA integration"/>
    <property type="evidence" value="ECO:0007669"/>
    <property type="project" value="InterPro"/>
</dbReference>
<dbReference type="InterPro" id="IPR036397">
    <property type="entry name" value="RNaseH_sf"/>
</dbReference>
<dbReference type="GO" id="GO:0032196">
    <property type="term" value="P:transposition"/>
    <property type="evidence" value="ECO:0007669"/>
    <property type="project" value="UniProtKB-KW"/>
</dbReference>
<gene>
    <name evidence="6" type="ORF">SAMN05444398_104276</name>
</gene>
<comment type="function">
    <text evidence="1">Involved in the transposition of the insertion sequence.</text>
</comment>
<dbReference type="EMBL" id="FRBR01000004">
    <property type="protein sequence ID" value="SHL67710.1"/>
    <property type="molecule type" value="Genomic_DNA"/>
</dbReference>
<protein>
    <submittedName>
        <fullName evidence="6">Transposase (Or an inactivated derivative)</fullName>
    </submittedName>
</protein>
<evidence type="ECO:0000256" key="2">
    <source>
        <dbReference type="ARBA" id="ARBA00022578"/>
    </source>
</evidence>
<dbReference type="InterPro" id="IPR047930">
    <property type="entry name" value="Transpos_IS6"/>
</dbReference>
<evidence type="ECO:0000256" key="4">
    <source>
        <dbReference type="ARBA" id="ARBA00023172"/>
    </source>
</evidence>
<dbReference type="InterPro" id="IPR012337">
    <property type="entry name" value="RNaseH-like_sf"/>
</dbReference>
<evidence type="ECO:0000313" key="7">
    <source>
        <dbReference type="Proteomes" id="UP000183974"/>
    </source>
</evidence>
<dbReference type="PANTHER" id="PTHR35528:SF3">
    <property type="entry name" value="BLL1675 PROTEIN"/>
    <property type="match status" value="1"/>
</dbReference>
<dbReference type="PROSITE" id="PS50994">
    <property type="entry name" value="INTEGRASE"/>
    <property type="match status" value="1"/>
</dbReference>
<proteinExistence type="predicted"/>
<dbReference type="GO" id="GO:0003677">
    <property type="term" value="F:DNA binding"/>
    <property type="evidence" value="ECO:0007669"/>
    <property type="project" value="UniProtKB-KW"/>
</dbReference>
<organism evidence="6 7">
    <name type="scientific">Roseovarius pacificus</name>
    <dbReference type="NCBI Taxonomy" id="337701"/>
    <lineage>
        <taxon>Bacteria</taxon>
        <taxon>Pseudomonadati</taxon>
        <taxon>Pseudomonadota</taxon>
        <taxon>Alphaproteobacteria</taxon>
        <taxon>Rhodobacterales</taxon>
        <taxon>Roseobacteraceae</taxon>
        <taxon>Roseovarius</taxon>
    </lineage>
</organism>
<evidence type="ECO:0000256" key="1">
    <source>
        <dbReference type="ARBA" id="ARBA00002286"/>
    </source>
</evidence>
<dbReference type="GO" id="GO:0006310">
    <property type="term" value="P:DNA recombination"/>
    <property type="evidence" value="ECO:0007669"/>
    <property type="project" value="UniProtKB-KW"/>
</dbReference>
<dbReference type="Gene3D" id="3.30.420.10">
    <property type="entry name" value="Ribonuclease H-like superfamily/Ribonuclease H"/>
    <property type="match status" value="1"/>
</dbReference>
<dbReference type="SUPFAM" id="SSF53098">
    <property type="entry name" value="Ribonuclease H-like"/>
    <property type="match status" value="1"/>
</dbReference>
<evidence type="ECO:0000259" key="5">
    <source>
        <dbReference type="PROSITE" id="PS50994"/>
    </source>
</evidence>
<dbReference type="NCBIfam" id="NF033587">
    <property type="entry name" value="transpos_IS6"/>
    <property type="match status" value="1"/>
</dbReference>
<reference evidence="6 7" key="1">
    <citation type="submission" date="2016-11" db="EMBL/GenBank/DDBJ databases">
        <authorList>
            <person name="Jaros S."/>
            <person name="Januszkiewicz K."/>
            <person name="Wedrychowicz H."/>
        </authorList>
    </citation>
    <scope>NUCLEOTIDE SEQUENCE [LARGE SCALE GENOMIC DNA]</scope>
    <source>
        <strain evidence="6 7">DSM 29589</strain>
    </source>
</reference>
<keyword evidence="3" id="KW-0238">DNA-binding</keyword>
<keyword evidence="7" id="KW-1185">Reference proteome</keyword>
<evidence type="ECO:0000313" key="6">
    <source>
        <dbReference type="EMBL" id="SHL67710.1"/>
    </source>
</evidence>
<accession>A0A1M7CKI7</accession>
<dbReference type="PANTHER" id="PTHR35528">
    <property type="entry name" value="BLL1675 PROTEIN"/>
    <property type="match status" value="1"/>
</dbReference>
<sequence>MTKPTLCTLTPRPLPKNLEIPWKPFVTLLGSPSQAPDQTLIGVDLGHLRRDSGRPPVTETCAYFFKEDDLCRAHILEIPEKERSKCDLIGSVANTYAGCHVWVGFQCEDQAMNDFKGRHFSGEVVLWAVRWYCRYGLSYRDLETMMAERGVRVDHSTIYRWVQRYAPEMERRMRWQWRRPMSDSWRVDETYIKVRGKWTYLYRAVDKLGNTVDFYLSSTRNAKAAKRFLGKAIRACKDWEKPSKINTDKAGCYIQAIRELKKEGKCPRDVEHRQVKYLNNVIEADQGKLKQLIKPVRGFKTMRTAYATIKGFEVMRALRKGQGRTFNLTRDPIGEKRMIERAFGVGPCVMTEAMTLIEEHFKAAA</sequence>
<keyword evidence="2" id="KW-0815">Transposition</keyword>
<feature type="domain" description="Integrase catalytic" evidence="5">
    <location>
        <begin position="176"/>
        <end position="355"/>
    </location>
</feature>
<evidence type="ECO:0000256" key="3">
    <source>
        <dbReference type="ARBA" id="ARBA00023125"/>
    </source>
</evidence>
<name>A0A1M7CKI7_9RHOB</name>
<dbReference type="InterPro" id="IPR052183">
    <property type="entry name" value="IS_Transposase"/>
</dbReference>
<dbReference type="InterPro" id="IPR001584">
    <property type="entry name" value="Integrase_cat-core"/>
</dbReference>